<evidence type="ECO:0000313" key="3">
    <source>
        <dbReference type="Proteomes" id="UP000009315"/>
    </source>
</evidence>
<sequence length="88" mass="10078">MYRNNHPSREALQLVAAFCSALTVVRLFANFQKKEKILDLEIRRIVYERKRCNAYGQWIETVGGRTGTIKNGKKAPGCGENQTGHRIR</sequence>
<proteinExistence type="predicted"/>
<organism evidence="2 3">
    <name type="scientific">Desulforamulus hydrothermalis Lam5 = DSM 18033</name>
    <dbReference type="NCBI Taxonomy" id="1121428"/>
    <lineage>
        <taxon>Bacteria</taxon>
        <taxon>Bacillati</taxon>
        <taxon>Bacillota</taxon>
        <taxon>Clostridia</taxon>
        <taxon>Eubacteriales</taxon>
        <taxon>Peptococcaceae</taxon>
        <taxon>Desulforamulus</taxon>
    </lineage>
</organism>
<keyword evidence="1" id="KW-0812">Transmembrane</keyword>
<name>K8E001_9FIRM</name>
<dbReference type="Proteomes" id="UP000009315">
    <property type="component" value="Unassembled WGS sequence"/>
</dbReference>
<reference evidence="2 3" key="1">
    <citation type="journal article" date="2013" name="Genome Announc.">
        <title>Genome Sequence of the Sulfate-Reducing Bacterium Desulfotomaculum hydrothermale Lam5(T).</title>
        <authorList>
            <person name="Amin O."/>
            <person name="Fardeau M.L."/>
            <person name="Valette O."/>
            <person name="Hirschler-Rea A."/>
            <person name="Barbe V."/>
            <person name="Medigue C."/>
            <person name="Vacherie B."/>
            <person name="Ollivier B."/>
            <person name="Bertin P.N."/>
            <person name="Dolla A."/>
        </authorList>
    </citation>
    <scope>NUCLEOTIDE SEQUENCE [LARGE SCALE GENOMIC DNA]</scope>
    <source>
        <strain evidence="3">Lam5 / DSM 18033</strain>
    </source>
</reference>
<dbReference type="EMBL" id="CAOS01000011">
    <property type="protein sequence ID" value="CCO08690.1"/>
    <property type="molecule type" value="Genomic_DNA"/>
</dbReference>
<evidence type="ECO:0000256" key="1">
    <source>
        <dbReference type="SAM" id="Phobius"/>
    </source>
</evidence>
<feature type="transmembrane region" description="Helical" evidence="1">
    <location>
        <begin position="12"/>
        <end position="29"/>
    </location>
</feature>
<protein>
    <submittedName>
        <fullName evidence="2">Uncharacterized protein</fullName>
    </submittedName>
</protein>
<dbReference type="STRING" id="1121428.DESHY_40240"/>
<gene>
    <name evidence="2" type="ORF">DESHY_40240</name>
</gene>
<accession>K8E001</accession>
<keyword evidence="3" id="KW-1185">Reference proteome</keyword>
<dbReference type="AlphaFoldDB" id="K8E001"/>
<keyword evidence="1" id="KW-1133">Transmembrane helix</keyword>
<keyword evidence="1" id="KW-0472">Membrane</keyword>
<evidence type="ECO:0000313" key="2">
    <source>
        <dbReference type="EMBL" id="CCO08690.1"/>
    </source>
</evidence>
<comment type="caution">
    <text evidence="2">The sequence shown here is derived from an EMBL/GenBank/DDBJ whole genome shotgun (WGS) entry which is preliminary data.</text>
</comment>